<evidence type="ECO:0000313" key="1">
    <source>
        <dbReference type="EMBL" id="MDA0177596.1"/>
    </source>
</evidence>
<dbReference type="SUPFAM" id="SSF49373">
    <property type="entry name" value="Invasin/intimin cell-adhesion fragments"/>
    <property type="match status" value="1"/>
</dbReference>
<gene>
    <name evidence="1" type="ORF">OOZ35_08855</name>
</gene>
<dbReference type="InterPro" id="IPR013783">
    <property type="entry name" value="Ig-like_fold"/>
</dbReference>
<organism evidence="1 2">
    <name type="scientific">Mesoflavibacter profundi</name>
    <dbReference type="NCBI Taxonomy" id="2708110"/>
    <lineage>
        <taxon>Bacteria</taxon>
        <taxon>Pseudomonadati</taxon>
        <taxon>Bacteroidota</taxon>
        <taxon>Flavobacteriia</taxon>
        <taxon>Flavobacteriales</taxon>
        <taxon>Flavobacteriaceae</taxon>
        <taxon>Mesoflavibacter</taxon>
    </lineage>
</organism>
<dbReference type="Proteomes" id="UP001149142">
    <property type="component" value="Unassembled WGS sequence"/>
</dbReference>
<accession>A0ABT4S0J3</accession>
<dbReference type="RefSeq" id="WP_270005499.1">
    <property type="nucleotide sequence ID" value="NZ_JAPFGC010000002.1"/>
</dbReference>
<proteinExistence type="predicted"/>
<dbReference type="Gene3D" id="2.60.40.10">
    <property type="entry name" value="Immunoglobulins"/>
    <property type="match status" value="1"/>
</dbReference>
<name>A0ABT4S0J3_9FLAO</name>
<dbReference type="InterPro" id="IPR008964">
    <property type="entry name" value="Invasin/intimin_cell_adhesion"/>
</dbReference>
<keyword evidence="2" id="KW-1185">Reference proteome</keyword>
<comment type="caution">
    <text evidence="1">The sequence shown here is derived from an EMBL/GenBank/DDBJ whole genome shotgun (WGS) entry which is preliminary data.</text>
</comment>
<sequence>MQKTRLYSLLVIAVICFAFTKVNIFSKKGDIDIVLVEKSYIAGQDIVLKFKSNNNAQPLLYCSNSYGSTVITPSLKNSTLNYSISKLMCNKSGIVFWKIINTSKDVSGSFNITPQSNTKTLESYLGPPSIEAGQTDYSMLVVIPTDSLDNPASNGKIVTTKKQFLTTITTDSIKTNNLIAFKNFYSEKESGRMLISSTCDQTYSKEFTVDVTAAIPTNFTIEAKRPHPYADGNQITTFYTSIIKDKNKNIVSDGTYVSFFIKDENYNSLHTSGTTINGIASAKMISPDHEQNWQIQAFIEGIAQSNSITLKYLQAVKDFDVTFSNQNRTITIGPITSFMDQKIPDGLQVTLTIYNNNNNLERLVKNTFNGTVSFELNPAIYKSSNYNFTIKAAGKTYTFKNKKLW</sequence>
<protein>
    <submittedName>
        <fullName evidence="1">Uncharacterized protein</fullName>
    </submittedName>
</protein>
<evidence type="ECO:0000313" key="2">
    <source>
        <dbReference type="Proteomes" id="UP001149142"/>
    </source>
</evidence>
<reference evidence="1" key="1">
    <citation type="submission" date="2022-11" db="EMBL/GenBank/DDBJ databases">
        <title>Refractory cell wall polysaccharides provide important carbon source for microbial heterotrophs in the hadal ocean.</title>
        <authorList>
            <person name="Zhu X."/>
        </authorList>
    </citation>
    <scope>NUCLEOTIDE SEQUENCE</scope>
    <source>
        <strain evidence="1">MTRN7</strain>
    </source>
</reference>
<dbReference type="EMBL" id="JAPFGC010000002">
    <property type="protein sequence ID" value="MDA0177596.1"/>
    <property type="molecule type" value="Genomic_DNA"/>
</dbReference>